<organism evidence="1">
    <name type="scientific">marine sediment metagenome</name>
    <dbReference type="NCBI Taxonomy" id="412755"/>
    <lineage>
        <taxon>unclassified sequences</taxon>
        <taxon>metagenomes</taxon>
        <taxon>ecological metagenomes</taxon>
    </lineage>
</organism>
<sequence length="43" mass="4948">MSARQDQNPKLRIFGVSQLKGIFRKELPGYVKTSPTVDIFHLM</sequence>
<evidence type="ECO:0000313" key="1">
    <source>
        <dbReference type="EMBL" id="GAG68865.1"/>
    </source>
</evidence>
<comment type="caution">
    <text evidence="1">The sequence shown here is derived from an EMBL/GenBank/DDBJ whole genome shotgun (WGS) entry which is preliminary data.</text>
</comment>
<proteinExistence type="predicted"/>
<feature type="non-terminal residue" evidence="1">
    <location>
        <position position="43"/>
    </location>
</feature>
<protein>
    <submittedName>
        <fullName evidence="1">Uncharacterized protein</fullName>
    </submittedName>
</protein>
<dbReference type="AlphaFoldDB" id="X0ZGW2"/>
<dbReference type="EMBL" id="BART01004272">
    <property type="protein sequence ID" value="GAG68865.1"/>
    <property type="molecule type" value="Genomic_DNA"/>
</dbReference>
<reference evidence="1" key="1">
    <citation type="journal article" date="2014" name="Front. Microbiol.">
        <title>High frequency of phylogenetically diverse reductive dehalogenase-homologous genes in deep subseafloor sedimentary metagenomes.</title>
        <authorList>
            <person name="Kawai M."/>
            <person name="Futagami T."/>
            <person name="Toyoda A."/>
            <person name="Takaki Y."/>
            <person name="Nishi S."/>
            <person name="Hori S."/>
            <person name="Arai W."/>
            <person name="Tsubouchi T."/>
            <person name="Morono Y."/>
            <person name="Uchiyama I."/>
            <person name="Ito T."/>
            <person name="Fujiyama A."/>
            <person name="Inagaki F."/>
            <person name="Takami H."/>
        </authorList>
    </citation>
    <scope>NUCLEOTIDE SEQUENCE</scope>
    <source>
        <strain evidence="1">Expedition CK06-06</strain>
    </source>
</reference>
<name>X0ZGW2_9ZZZZ</name>
<accession>X0ZGW2</accession>
<gene>
    <name evidence="1" type="ORF">S01H4_10897</name>
</gene>